<proteinExistence type="predicted"/>
<sequence length="109" mass="12297">MCGAGYAAFEQHADCFAEVENREQYVHCKRTASRAMDSATAELGEKRGGIDGEQYMEDLQHHGRLLALLQAITQSAELRLEKAWNNRGSMRRGDEAELILIMNLIEDIK</sequence>
<evidence type="ECO:0000313" key="2">
    <source>
        <dbReference type="Proteomes" id="UP001620626"/>
    </source>
</evidence>
<evidence type="ECO:0000313" key="1">
    <source>
        <dbReference type="EMBL" id="KAL3070476.1"/>
    </source>
</evidence>
<gene>
    <name evidence="1" type="ORF">niasHT_032266</name>
</gene>
<protein>
    <submittedName>
        <fullName evidence="1">Uncharacterized protein</fullName>
    </submittedName>
</protein>
<dbReference type="Proteomes" id="UP001620626">
    <property type="component" value="Unassembled WGS sequence"/>
</dbReference>
<organism evidence="1 2">
    <name type="scientific">Heterodera trifolii</name>
    <dbReference type="NCBI Taxonomy" id="157864"/>
    <lineage>
        <taxon>Eukaryota</taxon>
        <taxon>Metazoa</taxon>
        <taxon>Ecdysozoa</taxon>
        <taxon>Nematoda</taxon>
        <taxon>Chromadorea</taxon>
        <taxon>Rhabditida</taxon>
        <taxon>Tylenchina</taxon>
        <taxon>Tylenchomorpha</taxon>
        <taxon>Tylenchoidea</taxon>
        <taxon>Heteroderidae</taxon>
        <taxon>Heteroderinae</taxon>
        <taxon>Heterodera</taxon>
    </lineage>
</organism>
<accession>A0ABD2HUC8</accession>
<name>A0ABD2HUC8_9BILA</name>
<comment type="caution">
    <text evidence="1">The sequence shown here is derived from an EMBL/GenBank/DDBJ whole genome shotgun (WGS) entry which is preliminary data.</text>
</comment>
<reference evidence="1 2" key="1">
    <citation type="submission" date="2024-10" db="EMBL/GenBank/DDBJ databases">
        <authorList>
            <person name="Kim D."/>
        </authorList>
    </citation>
    <scope>NUCLEOTIDE SEQUENCE [LARGE SCALE GENOMIC DNA]</scope>
    <source>
        <strain evidence="1">BH-2024</strain>
    </source>
</reference>
<keyword evidence="2" id="KW-1185">Reference proteome</keyword>
<dbReference type="AlphaFoldDB" id="A0ABD2HUC8"/>
<dbReference type="EMBL" id="JBICBT010001381">
    <property type="protein sequence ID" value="KAL3070476.1"/>
    <property type="molecule type" value="Genomic_DNA"/>
</dbReference>